<reference evidence="7 8" key="1">
    <citation type="submission" date="2015-06" db="EMBL/GenBank/DDBJ databases">
        <title>Draft genome of the moderately acidophilic sulfate reducer Candidatus Desulfosporosinus acididurans strain M1.</title>
        <authorList>
            <person name="Poehlein A."/>
            <person name="Petzsch P."/>
            <person name="Johnson B.D."/>
            <person name="Schloemann M."/>
            <person name="Daniel R."/>
            <person name="Muehling M."/>
        </authorList>
    </citation>
    <scope>NUCLEOTIDE SEQUENCE [LARGE SCALE GENOMIC DNA]</scope>
    <source>
        <strain evidence="7 8">M1</strain>
    </source>
</reference>
<dbReference type="PANTHER" id="PTHR32308">
    <property type="entry name" value="LYASE BETA SUBUNIT, PUTATIVE (AFU_ORTHOLOGUE AFUA_4G13030)-RELATED"/>
    <property type="match status" value="1"/>
</dbReference>
<dbReference type="InterPro" id="IPR011206">
    <property type="entry name" value="Citrate_lyase_beta/mcl1/mcl2"/>
</dbReference>
<dbReference type="STRING" id="476652.DEAC_c40900"/>
<dbReference type="EC" id="4.1.3.6" evidence="7"/>
<dbReference type="GO" id="GO:0008816">
    <property type="term" value="F:citryl-CoA lyase activity"/>
    <property type="evidence" value="ECO:0007669"/>
    <property type="project" value="UniProtKB-EC"/>
</dbReference>
<dbReference type="Proteomes" id="UP000036356">
    <property type="component" value="Unassembled WGS sequence"/>
</dbReference>
<feature type="binding site" evidence="4">
    <location>
        <position position="128"/>
    </location>
    <ligand>
        <name>substrate</name>
    </ligand>
</feature>
<evidence type="ECO:0000313" key="7">
    <source>
        <dbReference type="EMBL" id="KLU63960.1"/>
    </source>
</evidence>
<dbReference type="GO" id="GO:0008815">
    <property type="term" value="F:citrate (pro-3S)-lyase activity"/>
    <property type="evidence" value="ECO:0007669"/>
    <property type="project" value="UniProtKB-EC"/>
</dbReference>
<sequence length="234" mass="25488">MSQNRSMLIIPGNSPKGLQNAPVFNPDLLVLDLADGVPLEDKDSARLLVKEAIGFMDYENTQVVVRINSLQSGFGAKDIEIITPVQPIAFVIPQGNAEQLQEIEILLAESEKKAGLKEGSIGLIPVVETVKTLEQMSSLLNVSPRIKSAFFNAEGLAQELGIVRSKEGDEILYARSKFAMTCRAAGMNSFDTAFTDSNDYEGLEKDCLKARNLGFTGKAAIDGRQIDTIHKIFV</sequence>
<keyword evidence="7" id="KW-0456">Lyase</keyword>
<dbReference type="EC" id="4.1.3.34" evidence="7"/>
<dbReference type="InterPro" id="IPR015813">
    <property type="entry name" value="Pyrv/PenolPyrv_kinase-like_dom"/>
</dbReference>
<evidence type="ECO:0000259" key="6">
    <source>
        <dbReference type="Pfam" id="PF03328"/>
    </source>
</evidence>
<accession>A0A0J1FKG1</accession>
<evidence type="ECO:0000256" key="2">
    <source>
        <dbReference type="ARBA" id="ARBA00022723"/>
    </source>
</evidence>
<proteinExistence type="predicted"/>
<dbReference type="InterPro" id="IPR040442">
    <property type="entry name" value="Pyrv_kinase-like_dom_sf"/>
</dbReference>
<comment type="caution">
    <text evidence="7">The sequence shown here is derived from an EMBL/GenBank/DDBJ whole genome shotgun (WGS) entry which is preliminary data.</text>
</comment>
<keyword evidence="3 5" id="KW-0460">Magnesium</keyword>
<comment type="cofactor">
    <cofactor evidence="1">
        <name>Mg(2+)</name>
        <dbReference type="ChEBI" id="CHEBI:18420"/>
    </cofactor>
</comment>
<protein>
    <submittedName>
        <fullName evidence="7">Citrate lyase subunit beta</fullName>
        <ecNumber evidence="7">4.1.3.34</ecNumber>
        <ecNumber evidence="7">4.1.3.6</ecNumber>
    </submittedName>
</protein>
<dbReference type="EMBL" id="LDZY01000019">
    <property type="protein sequence ID" value="KLU63960.1"/>
    <property type="molecule type" value="Genomic_DNA"/>
</dbReference>
<evidence type="ECO:0000256" key="4">
    <source>
        <dbReference type="PIRSR" id="PIRSR015582-1"/>
    </source>
</evidence>
<dbReference type="SUPFAM" id="SSF51621">
    <property type="entry name" value="Phosphoenolpyruvate/pyruvate domain"/>
    <property type="match status" value="1"/>
</dbReference>
<keyword evidence="2 5" id="KW-0479">Metal-binding</keyword>
<feature type="domain" description="HpcH/HpaI aldolase/citrate lyase" evidence="6">
    <location>
        <begin position="5"/>
        <end position="221"/>
    </location>
</feature>
<evidence type="ECO:0000256" key="5">
    <source>
        <dbReference type="PIRSR" id="PIRSR015582-2"/>
    </source>
</evidence>
<dbReference type="PANTHER" id="PTHR32308:SF0">
    <property type="entry name" value="HPCH_HPAI ALDOLASE_CITRATE LYASE DOMAIN-CONTAINING PROTEIN"/>
    <property type="match status" value="1"/>
</dbReference>
<feature type="binding site" evidence="5">
    <location>
        <position position="128"/>
    </location>
    <ligand>
        <name>Mg(2+)</name>
        <dbReference type="ChEBI" id="CHEBI:18420"/>
    </ligand>
</feature>
<gene>
    <name evidence="7" type="primary">citE_2</name>
    <name evidence="7" type="ORF">DEAC_c40900</name>
</gene>
<organism evidence="7 8">
    <name type="scientific">Desulfosporosinus acididurans</name>
    <dbReference type="NCBI Taxonomy" id="476652"/>
    <lineage>
        <taxon>Bacteria</taxon>
        <taxon>Bacillati</taxon>
        <taxon>Bacillota</taxon>
        <taxon>Clostridia</taxon>
        <taxon>Eubacteriales</taxon>
        <taxon>Desulfitobacteriaceae</taxon>
        <taxon>Desulfosporosinus</taxon>
    </lineage>
</organism>
<feature type="binding site" evidence="4">
    <location>
        <position position="66"/>
    </location>
    <ligand>
        <name>substrate</name>
    </ligand>
</feature>
<dbReference type="InterPro" id="IPR005000">
    <property type="entry name" value="Aldolase/citrate-lyase_domain"/>
</dbReference>
<evidence type="ECO:0000256" key="3">
    <source>
        <dbReference type="ARBA" id="ARBA00022842"/>
    </source>
</evidence>
<evidence type="ECO:0000256" key="1">
    <source>
        <dbReference type="ARBA" id="ARBA00001946"/>
    </source>
</evidence>
<evidence type="ECO:0000313" key="8">
    <source>
        <dbReference type="Proteomes" id="UP000036356"/>
    </source>
</evidence>
<dbReference type="GO" id="GO:0006107">
    <property type="term" value="P:oxaloacetate metabolic process"/>
    <property type="evidence" value="ECO:0007669"/>
    <property type="project" value="TreeGrafter"/>
</dbReference>
<name>A0A0J1FKG1_9FIRM</name>
<dbReference type="PATRIC" id="fig|476652.3.peg.4335"/>
<dbReference type="PIRSF" id="PIRSF015582">
    <property type="entry name" value="Cit_lyase_B"/>
    <property type="match status" value="1"/>
</dbReference>
<dbReference type="Gene3D" id="3.20.20.60">
    <property type="entry name" value="Phosphoenolpyruvate-binding domains"/>
    <property type="match status" value="1"/>
</dbReference>
<dbReference type="AlphaFoldDB" id="A0A0J1FKG1"/>
<keyword evidence="8" id="KW-1185">Reference proteome</keyword>
<dbReference type="GO" id="GO:0000287">
    <property type="term" value="F:magnesium ion binding"/>
    <property type="evidence" value="ECO:0007669"/>
    <property type="project" value="TreeGrafter"/>
</dbReference>
<dbReference type="Pfam" id="PF03328">
    <property type="entry name" value="HpcH_HpaI"/>
    <property type="match status" value="1"/>
</dbReference>
<dbReference type="RefSeq" id="WP_053006541.1">
    <property type="nucleotide sequence ID" value="NZ_LDZY01000019.1"/>
</dbReference>